<evidence type="ECO:0000256" key="6">
    <source>
        <dbReference type="SAM" id="Phobius"/>
    </source>
</evidence>
<dbReference type="STRING" id="1115515.EV102420_05_00570"/>
<dbReference type="Pfam" id="PF07690">
    <property type="entry name" value="MFS_1"/>
    <property type="match status" value="1"/>
</dbReference>
<dbReference type="OrthoDB" id="2957247at2"/>
<evidence type="ECO:0000256" key="1">
    <source>
        <dbReference type="ARBA" id="ARBA00004651"/>
    </source>
</evidence>
<feature type="transmembrane region" description="Helical" evidence="6">
    <location>
        <begin position="351"/>
        <end position="371"/>
    </location>
</feature>
<feature type="transmembrane region" description="Helical" evidence="6">
    <location>
        <begin position="241"/>
        <end position="260"/>
    </location>
</feature>
<organism evidence="8 9">
    <name type="scientific">Pseudescherichia vulneris NBRC 102420</name>
    <dbReference type="NCBI Taxonomy" id="1115515"/>
    <lineage>
        <taxon>Bacteria</taxon>
        <taxon>Pseudomonadati</taxon>
        <taxon>Pseudomonadota</taxon>
        <taxon>Gammaproteobacteria</taxon>
        <taxon>Enterobacterales</taxon>
        <taxon>Enterobacteriaceae</taxon>
        <taxon>Pseudescherichia</taxon>
    </lineage>
</organism>
<comment type="subcellular location">
    <subcellularLocation>
        <location evidence="1">Cell membrane</location>
        <topology evidence="1">Multi-pass membrane protein</topology>
    </subcellularLocation>
</comment>
<dbReference type="SUPFAM" id="SSF103473">
    <property type="entry name" value="MFS general substrate transporter"/>
    <property type="match status" value="1"/>
</dbReference>
<keyword evidence="5 6" id="KW-0472">Membrane</keyword>
<dbReference type="PROSITE" id="PS50850">
    <property type="entry name" value="MFS"/>
    <property type="match status" value="1"/>
</dbReference>
<name>A0A090UZ51_PSEVU</name>
<dbReference type="PANTHER" id="PTHR43124:SF3">
    <property type="entry name" value="CHLORAMPHENICOL EFFLUX PUMP RV0191"/>
    <property type="match status" value="1"/>
</dbReference>
<evidence type="ECO:0000313" key="8">
    <source>
        <dbReference type="EMBL" id="GAL57123.1"/>
    </source>
</evidence>
<keyword evidence="3 6" id="KW-0812">Transmembrane</keyword>
<feature type="transmembrane region" description="Helical" evidence="6">
    <location>
        <begin position="325"/>
        <end position="345"/>
    </location>
</feature>
<feature type="transmembrane region" description="Helical" evidence="6">
    <location>
        <begin position="100"/>
        <end position="120"/>
    </location>
</feature>
<feature type="transmembrane region" description="Helical" evidence="6">
    <location>
        <begin position="73"/>
        <end position="94"/>
    </location>
</feature>
<feature type="transmembrane region" description="Helical" evidence="6">
    <location>
        <begin position="46"/>
        <end position="66"/>
    </location>
</feature>
<dbReference type="PANTHER" id="PTHR43124">
    <property type="entry name" value="PURINE EFFLUX PUMP PBUE"/>
    <property type="match status" value="1"/>
</dbReference>
<evidence type="ECO:0000259" key="7">
    <source>
        <dbReference type="PROSITE" id="PS50850"/>
    </source>
</evidence>
<protein>
    <recommendedName>
        <fullName evidence="7">Major facilitator superfamily (MFS) profile domain-containing protein</fullName>
    </recommendedName>
</protein>
<comment type="caution">
    <text evidence="8">The sequence shown here is derived from an EMBL/GenBank/DDBJ whole genome shotgun (WGS) entry which is preliminary data.</text>
</comment>
<dbReference type="InterPro" id="IPR050189">
    <property type="entry name" value="MFS_Efflux_Transporters"/>
</dbReference>
<dbReference type="GO" id="GO:0005886">
    <property type="term" value="C:plasma membrane"/>
    <property type="evidence" value="ECO:0007669"/>
    <property type="project" value="UniProtKB-SubCell"/>
</dbReference>
<feature type="transmembrane region" description="Helical" evidence="6">
    <location>
        <begin position="292"/>
        <end position="313"/>
    </location>
</feature>
<dbReference type="Gene3D" id="1.20.1250.20">
    <property type="entry name" value="MFS general substrate transporter like domains"/>
    <property type="match status" value="2"/>
</dbReference>
<dbReference type="InterPro" id="IPR011701">
    <property type="entry name" value="MFS"/>
</dbReference>
<feature type="transmembrane region" description="Helical" evidence="6">
    <location>
        <begin position="158"/>
        <end position="177"/>
    </location>
</feature>
<dbReference type="RefSeq" id="WP_042389102.1">
    <property type="nucleotide sequence ID" value="NZ_BBMZ01000005.1"/>
</dbReference>
<feature type="domain" description="Major facilitator superfamily (MFS) profile" evidence="7">
    <location>
        <begin position="6"/>
        <end position="374"/>
    </location>
</feature>
<evidence type="ECO:0000256" key="2">
    <source>
        <dbReference type="ARBA" id="ARBA00022475"/>
    </source>
</evidence>
<feature type="transmembrane region" description="Helical" evidence="6">
    <location>
        <begin position="203"/>
        <end position="221"/>
    </location>
</feature>
<sequence length="380" mass="39684">MKRDVALGVTGFALIAVTYGMARFSWGLMLPDIRQEIPFTPEVAGLIAACSYVAYCLSVFIASFFTSRFGPRVTAILAAVVAAVGLLILAFAAAPLYLALGLFVAGMSSGLASPALAGAVNDAIPDERQTQVNTTINAGTSGGIILSVPILFFMPGGWRVSCMVFALLALVCLLAAWRTLPKSASKSTEGSPHWRILFRKPGMFRLLVIAFVSGIASAAWWSFGPELLQQHTKVDSAMTNILWLVSGGAGVIAVFTGTVARRIGMRGVYWGSQFFMAASLAALALSHGFNGWLFPVVAMSGAGYVILSGVLLVQGAEIAQPSPAAGVSMAFLMLAAGQVVGSVLFGQLYGAIGAAGALAVFSGLSWVMLTVTPDRHHQAN</sequence>
<feature type="transmembrane region" description="Helical" evidence="6">
    <location>
        <begin position="132"/>
        <end position="152"/>
    </location>
</feature>
<reference evidence="8 9" key="1">
    <citation type="submission" date="2014-09" db="EMBL/GenBank/DDBJ databases">
        <title>Whole genome shotgun sequence of Escherichia vulneris NBRC 102420.</title>
        <authorList>
            <person name="Yoshida Y."/>
            <person name="Hosoyama A."/>
            <person name="Tsuchikane K."/>
            <person name="Ohji S."/>
            <person name="Ichikawa N."/>
            <person name="Kimura A."/>
            <person name="Yamazoe A."/>
            <person name="Ezaki T."/>
            <person name="Fujita N."/>
        </authorList>
    </citation>
    <scope>NUCLEOTIDE SEQUENCE [LARGE SCALE GENOMIC DNA]</scope>
    <source>
        <strain evidence="8 9">NBRC 102420</strain>
    </source>
</reference>
<dbReference type="InterPro" id="IPR036259">
    <property type="entry name" value="MFS_trans_sf"/>
</dbReference>
<dbReference type="InterPro" id="IPR020846">
    <property type="entry name" value="MFS_dom"/>
</dbReference>
<feature type="transmembrane region" description="Helical" evidence="6">
    <location>
        <begin position="267"/>
        <end position="286"/>
    </location>
</feature>
<dbReference type="Proteomes" id="UP000029462">
    <property type="component" value="Unassembled WGS sequence"/>
</dbReference>
<keyword evidence="2" id="KW-1003">Cell membrane</keyword>
<proteinExistence type="predicted"/>
<evidence type="ECO:0000256" key="5">
    <source>
        <dbReference type="ARBA" id="ARBA00023136"/>
    </source>
</evidence>
<dbReference type="AlphaFoldDB" id="A0A090UZ51"/>
<evidence type="ECO:0000313" key="9">
    <source>
        <dbReference type="Proteomes" id="UP000029462"/>
    </source>
</evidence>
<gene>
    <name evidence="8" type="ORF">EV102420_05_00570</name>
</gene>
<keyword evidence="9" id="KW-1185">Reference proteome</keyword>
<accession>A0A090UZ51</accession>
<dbReference type="EMBL" id="BBMZ01000005">
    <property type="protein sequence ID" value="GAL57123.1"/>
    <property type="molecule type" value="Genomic_DNA"/>
</dbReference>
<evidence type="ECO:0000256" key="3">
    <source>
        <dbReference type="ARBA" id="ARBA00022692"/>
    </source>
</evidence>
<keyword evidence="4 6" id="KW-1133">Transmembrane helix</keyword>
<evidence type="ECO:0000256" key="4">
    <source>
        <dbReference type="ARBA" id="ARBA00022989"/>
    </source>
</evidence>
<dbReference type="GO" id="GO:0022857">
    <property type="term" value="F:transmembrane transporter activity"/>
    <property type="evidence" value="ECO:0007669"/>
    <property type="project" value="InterPro"/>
</dbReference>
<dbReference type="eggNOG" id="COG2814">
    <property type="taxonomic scope" value="Bacteria"/>
</dbReference>